<accession>A0A9P6CWY5</accession>
<feature type="compositionally biased region" description="Basic residues" evidence="6">
    <location>
        <begin position="205"/>
        <end position="217"/>
    </location>
</feature>
<evidence type="ECO:0000256" key="6">
    <source>
        <dbReference type="SAM" id="MobiDB-lite"/>
    </source>
</evidence>
<organism evidence="8 9">
    <name type="scientific">Pholiota conissans</name>
    <dbReference type="NCBI Taxonomy" id="109636"/>
    <lineage>
        <taxon>Eukaryota</taxon>
        <taxon>Fungi</taxon>
        <taxon>Dikarya</taxon>
        <taxon>Basidiomycota</taxon>
        <taxon>Agaricomycotina</taxon>
        <taxon>Agaricomycetes</taxon>
        <taxon>Agaricomycetidae</taxon>
        <taxon>Agaricales</taxon>
        <taxon>Agaricineae</taxon>
        <taxon>Strophariaceae</taxon>
        <taxon>Pholiota</taxon>
    </lineage>
</organism>
<name>A0A9P6CWY5_9AGAR</name>
<gene>
    <name evidence="8" type="ORF">BDN70DRAFT_991172</name>
</gene>
<dbReference type="EMBL" id="MU155166">
    <property type="protein sequence ID" value="KAF9482377.1"/>
    <property type="molecule type" value="Genomic_DNA"/>
</dbReference>
<protein>
    <recommendedName>
        <fullName evidence="1">vesicle-fusing ATPase</fullName>
        <ecNumber evidence="1">3.6.4.6</ecNumber>
    </recommendedName>
</protein>
<dbReference type="EC" id="3.6.4.6" evidence="1"/>
<comment type="catalytic activity">
    <reaction evidence="5">
        <text>ATP + H2O = ADP + phosphate + H(+)</text>
        <dbReference type="Rhea" id="RHEA:13065"/>
        <dbReference type="ChEBI" id="CHEBI:15377"/>
        <dbReference type="ChEBI" id="CHEBI:15378"/>
        <dbReference type="ChEBI" id="CHEBI:30616"/>
        <dbReference type="ChEBI" id="CHEBI:43474"/>
        <dbReference type="ChEBI" id="CHEBI:456216"/>
        <dbReference type="EC" id="3.6.4.6"/>
    </reaction>
</comment>
<dbReference type="Proteomes" id="UP000807469">
    <property type="component" value="Unassembled WGS sequence"/>
</dbReference>
<evidence type="ECO:0000256" key="1">
    <source>
        <dbReference type="ARBA" id="ARBA00012674"/>
    </source>
</evidence>
<dbReference type="Pfam" id="PF04212">
    <property type="entry name" value="MIT"/>
    <property type="match status" value="1"/>
</dbReference>
<feature type="compositionally biased region" description="Low complexity" evidence="6">
    <location>
        <begin position="102"/>
        <end position="115"/>
    </location>
</feature>
<dbReference type="Gene3D" id="1.20.58.80">
    <property type="entry name" value="Phosphotransferase system, lactose/cellobiose-type IIA subunit"/>
    <property type="match status" value="1"/>
</dbReference>
<feature type="region of interest" description="Disordered" evidence="6">
    <location>
        <begin position="97"/>
        <end position="136"/>
    </location>
</feature>
<evidence type="ECO:0000256" key="4">
    <source>
        <dbReference type="ARBA" id="ARBA00022927"/>
    </source>
</evidence>
<evidence type="ECO:0000256" key="2">
    <source>
        <dbReference type="ARBA" id="ARBA00022448"/>
    </source>
</evidence>
<feature type="region of interest" description="Disordered" evidence="6">
    <location>
        <begin position="150"/>
        <end position="217"/>
    </location>
</feature>
<evidence type="ECO:0000259" key="7">
    <source>
        <dbReference type="SMART" id="SM00745"/>
    </source>
</evidence>
<sequence>MSSTTATTTPLATTTPATNPNFLDKGIDLVRKAIDEDTKHNYSEAYKYYKDSLDYFMLALKYEKNERSKTLIRAKIEEYLTRAEKLKDHLTNERRAYGTNRAHGSSASPAAGSSSKPTQDGAADAETRIPISMDQLDGKREEIVALDGAGDNNDVAHLDGAGEDQVGGLDGAGENSTETTRADGTKGDRASTNQVSEEITDKRPLWKRIIRPSQSKR</sequence>
<keyword evidence="4" id="KW-0653">Protein transport</keyword>
<dbReference type="SMART" id="SM00745">
    <property type="entry name" value="MIT"/>
    <property type="match status" value="1"/>
</dbReference>
<dbReference type="OrthoDB" id="29072at2759"/>
<dbReference type="AlphaFoldDB" id="A0A9P6CWY5"/>
<keyword evidence="3" id="KW-0378">Hydrolase</keyword>
<dbReference type="FunFam" id="1.20.58.80:FF:000004">
    <property type="entry name" value="Vacuolar protein sorting-associated protein 4"/>
    <property type="match status" value="1"/>
</dbReference>
<feature type="compositionally biased region" description="Basic and acidic residues" evidence="6">
    <location>
        <begin position="180"/>
        <end position="189"/>
    </location>
</feature>
<keyword evidence="9" id="KW-1185">Reference proteome</keyword>
<dbReference type="GO" id="GO:0016787">
    <property type="term" value="F:hydrolase activity"/>
    <property type="evidence" value="ECO:0007669"/>
    <property type="project" value="UniProtKB-KW"/>
</dbReference>
<dbReference type="InterPro" id="IPR007330">
    <property type="entry name" value="MIT_dom"/>
</dbReference>
<feature type="domain" description="MIT" evidence="7">
    <location>
        <begin position="19"/>
        <end position="96"/>
    </location>
</feature>
<reference evidence="8" key="1">
    <citation type="submission" date="2020-11" db="EMBL/GenBank/DDBJ databases">
        <authorList>
            <consortium name="DOE Joint Genome Institute"/>
            <person name="Ahrendt S."/>
            <person name="Riley R."/>
            <person name="Andreopoulos W."/>
            <person name="Labutti K."/>
            <person name="Pangilinan J."/>
            <person name="Ruiz-Duenas F.J."/>
            <person name="Barrasa J.M."/>
            <person name="Sanchez-Garcia M."/>
            <person name="Camarero S."/>
            <person name="Miyauchi S."/>
            <person name="Serrano A."/>
            <person name="Linde D."/>
            <person name="Babiker R."/>
            <person name="Drula E."/>
            <person name="Ayuso-Fernandez I."/>
            <person name="Pacheco R."/>
            <person name="Padilla G."/>
            <person name="Ferreira P."/>
            <person name="Barriuso J."/>
            <person name="Kellner H."/>
            <person name="Castanera R."/>
            <person name="Alfaro M."/>
            <person name="Ramirez L."/>
            <person name="Pisabarro A.G."/>
            <person name="Kuo A."/>
            <person name="Tritt A."/>
            <person name="Lipzen A."/>
            <person name="He G."/>
            <person name="Yan M."/>
            <person name="Ng V."/>
            <person name="Cullen D."/>
            <person name="Martin F."/>
            <person name="Rosso M.-N."/>
            <person name="Henrissat B."/>
            <person name="Hibbett D."/>
            <person name="Martinez A.T."/>
            <person name="Grigoriev I.V."/>
        </authorList>
    </citation>
    <scope>NUCLEOTIDE SEQUENCE</scope>
    <source>
        <strain evidence="8">CIRM-BRFM 674</strain>
    </source>
</reference>
<dbReference type="InterPro" id="IPR036181">
    <property type="entry name" value="MIT_dom_sf"/>
</dbReference>
<evidence type="ECO:0000313" key="8">
    <source>
        <dbReference type="EMBL" id="KAF9482377.1"/>
    </source>
</evidence>
<evidence type="ECO:0000313" key="9">
    <source>
        <dbReference type="Proteomes" id="UP000807469"/>
    </source>
</evidence>
<feature type="region of interest" description="Disordered" evidence="6">
    <location>
        <begin position="1"/>
        <end position="20"/>
    </location>
</feature>
<dbReference type="GO" id="GO:0015031">
    <property type="term" value="P:protein transport"/>
    <property type="evidence" value="ECO:0007669"/>
    <property type="project" value="UniProtKB-KW"/>
</dbReference>
<keyword evidence="2" id="KW-0813">Transport</keyword>
<evidence type="ECO:0000256" key="3">
    <source>
        <dbReference type="ARBA" id="ARBA00022801"/>
    </source>
</evidence>
<evidence type="ECO:0000256" key="5">
    <source>
        <dbReference type="ARBA" id="ARBA00048883"/>
    </source>
</evidence>
<comment type="caution">
    <text evidence="8">The sequence shown here is derived from an EMBL/GenBank/DDBJ whole genome shotgun (WGS) entry which is preliminary data.</text>
</comment>
<proteinExistence type="predicted"/>
<dbReference type="SUPFAM" id="SSF116846">
    <property type="entry name" value="MIT domain"/>
    <property type="match status" value="1"/>
</dbReference>